<sequence length="265" mass="29618">MSYIRRTFRNFYPIHRHTSFRTGLSITMSTLANPQQYLDNARIAPEVFQLRPDYRALLLVITNIPPAPSDAQSEALLQEAEASAKATLAKTPVTDIPHVKAWREAYTAFGAKPKKTQNSLEALTRRVEKGLPRVNRLTDIYNAISVKHQIPLGGEDLDKYSGAPFLIRAKGDEKFEMNSRGEVVNDPPSQGEVVWCDDVGVTCRNWNWRQGPRTALTDETTNVLIIMDALQPFSDDQLNAAAEELSQVLSGLSPEVKVLRCLLKA</sequence>
<reference evidence="2" key="1">
    <citation type="submission" date="2022-10" db="EMBL/GenBank/DDBJ databases">
        <title>Tapping the CABI collections for fungal endophytes: first genome assemblies for Collariella, Neodidymelliopsis, Ascochyta clinopodiicola, Didymella pomorum, Didymosphaeria variabile, Neocosmospora piperis and Neocucurbitaria cava.</title>
        <authorList>
            <person name="Hill R."/>
        </authorList>
    </citation>
    <scope>NUCLEOTIDE SEQUENCE</scope>
    <source>
        <strain evidence="2">IMI 356815</strain>
    </source>
</reference>
<dbReference type="AlphaFoldDB" id="A0A9W8XLA6"/>
<name>A0A9W8XLA6_9PLEO</name>
<organism evidence="2 3">
    <name type="scientific">Didymosphaeria variabile</name>
    <dbReference type="NCBI Taxonomy" id="1932322"/>
    <lineage>
        <taxon>Eukaryota</taxon>
        <taxon>Fungi</taxon>
        <taxon>Dikarya</taxon>
        <taxon>Ascomycota</taxon>
        <taxon>Pezizomycotina</taxon>
        <taxon>Dothideomycetes</taxon>
        <taxon>Pleosporomycetidae</taxon>
        <taxon>Pleosporales</taxon>
        <taxon>Massarineae</taxon>
        <taxon>Didymosphaeriaceae</taxon>
        <taxon>Didymosphaeria</taxon>
    </lineage>
</organism>
<dbReference type="GO" id="GO:0003723">
    <property type="term" value="F:RNA binding"/>
    <property type="evidence" value="ECO:0007669"/>
    <property type="project" value="InterPro"/>
</dbReference>
<protein>
    <recommendedName>
        <fullName evidence="1">B3/B4 tRNA-binding domain-containing protein</fullName>
    </recommendedName>
</protein>
<dbReference type="EMBL" id="JAPEUX010000004">
    <property type="protein sequence ID" value="KAJ4353681.1"/>
    <property type="molecule type" value="Genomic_DNA"/>
</dbReference>
<dbReference type="Pfam" id="PF03483">
    <property type="entry name" value="B3_4"/>
    <property type="match status" value="1"/>
</dbReference>
<dbReference type="PANTHER" id="PTHR39209:SF2">
    <property type="entry name" value="CYTOPLASMIC PROTEIN"/>
    <property type="match status" value="1"/>
</dbReference>
<comment type="caution">
    <text evidence="2">The sequence shown here is derived from an EMBL/GenBank/DDBJ whole genome shotgun (WGS) entry which is preliminary data.</text>
</comment>
<dbReference type="RefSeq" id="XP_056071455.1">
    <property type="nucleotide sequence ID" value="XM_056214188.1"/>
</dbReference>
<dbReference type="InterPro" id="IPR020825">
    <property type="entry name" value="Phe-tRNA_synthase-like_B3/B4"/>
</dbReference>
<gene>
    <name evidence="2" type="ORF">N0V89_005411</name>
</gene>
<evidence type="ECO:0000259" key="1">
    <source>
        <dbReference type="SMART" id="SM00873"/>
    </source>
</evidence>
<dbReference type="InterPro" id="IPR005146">
    <property type="entry name" value="B3/B4_tRNA-bd"/>
</dbReference>
<dbReference type="Gene3D" id="3.50.40.10">
    <property type="entry name" value="Phenylalanyl-trna Synthetase, Chain B, domain 3"/>
    <property type="match status" value="1"/>
</dbReference>
<proteinExistence type="predicted"/>
<feature type="domain" description="B3/B4 tRNA-binding" evidence="1">
    <location>
        <begin position="100"/>
        <end position="254"/>
    </location>
</feature>
<dbReference type="PANTHER" id="PTHR39209">
    <property type="match status" value="1"/>
</dbReference>
<dbReference type="OrthoDB" id="5587917at2759"/>
<dbReference type="GeneID" id="80908941"/>
<evidence type="ECO:0000313" key="2">
    <source>
        <dbReference type="EMBL" id="KAJ4353681.1"/>
    </source>
</evidence>
<dbReference type="Proteomes" id="UP001140513">
    <property type="component" value="Unassembled WGS sequence"/>
</dbReference>
<accession>A0A9W8XLA6</accession>
<evidence type="ECO:0000313" key="3">
    <source>
        <dbReference type="Proteomes" id="UP001140513"/>
    </source>
</evidence>
<dbReference type="GO" id="GO:0004826">
    <property type="term" value="F:phenylalanine-tRNA ligase activity"/>
    <property type="evidence" value="ECO:0007669"/>
    <property type="project" value="InterPro"/>
</dbReference>
<dbReference type="SUPFAM" id="SSF56037">
    <property type="entry name" value="PheT/TilS domain"/>
    <property type="match status" value="1"/>
</dbReference>
<dbReference type="SMART" id="SM00873">
    <property type="entry name" value="B3_4"/>
    <property type="match status" value="1"/>
</dbReference>
<keyword evidence="3" id="KW-1185">Reference proteome</keyword>